<evidence type="ECO:0000256" key="6">
    <source>
        <dbReference type="ARBA" id="ARBA00022679"/>
    </source>
</evidence>
<dbReference type="SMART" id="SM00387">
    <property type="entry name" value="HATPase_c"/>
    <property type="match status" value="1"/>
</dbReference>
<dbReference type="STRING" id="1732.SAMN02910417_02294"/>
<evidence type="ECO:0000256" key="4">
    <source>
        <dbReference type="ARBA" id="ARBA00022475"/>
    </source>
</evidence>
<evidence type="ECO:0000256" key="7">
    <source>
        <dbReference type="ARBA" id="ARBA00022692"/>
    </source>
</evidence>
<evidence type="ECO:0000256" key="9">
    <source>
        <dbReference type="ARBA" id="ARBA00022777"/>
    </source>
</evidence>
<dbReference type="PANTHER" id="PTHR45528">
    <property type="entry name" value="SENSOR HISTIDINE KINASE CPXA"/>
    <property type="match status" value="1"/>
</dbReference>
<proteinExistence type="predicted"/>
<dbReference type="EMBL" id="FMXR01000018">
    <property type="protein sequence ID" value="SDB30959.1"/>
    <property type="molecule type" value="Genomic_DNA"/>
</dbReference>
<sequence length="798" mass="88793">MKIKNTWVRAIVIVICILISVVGSMSIALLAVLQSTGVYSGSSASTSTQLYNDAKERTAQLLLYENNPTNEDAYQGSILEDQGIRFGVIKTDNGALTDDMLADSSRYVYSTLEEADYKDVDQLDTCLLEWGAMTTSVPVEYFYEDPQVIQGQEYMGEEQVTGFVYDDLSGSLYICVGDRYFSTVAFTASEEEIKEWKSNVVSLQYETRKQGNQTLLKVGNSYYSTYSGSDYLEFSLDGGYDYAVATKDVASCSDDNGINGVTYDEGWIDGLNQYSAEELYVTGGNKADSTMQTYAVVFADANGLANRAASMNRYDYFAQANFVESISESGRIIIPFVIVACLVVGVLLFAILIQSAGCRADHDEVTPRTIDELPMDVFTVLTVMGVGIGVILFCAFSKCSGSSAIVLMCIVVALVAWLIIAWAMSLSVNRKLHRVGKKSLIGRLVIFIIHSQLNAQQKATLTQIKGPVWLVFGIFVVLEIIGVAVFCESAFTAMFWVLWLVEKIIFALLLGKILKQYASLRIAAQKIALGEIEYQVDTSKMFPGLNAHGNDLNHIAEGLQNAVADRMRSERMKTELITNVSHDIKTPLTSIINYVDLLRKEDLDNENARQYLEVLSRQSDRLKKLIEDLLEASKASTGNLKMDFERLHVGVILTQVIGEFEERLLEKGITLRVQDADSDTEILADVRHLWRVFDNLMTNINKYAQEQTRAYINLKEEDGYVVITFLNTSKEELNISAEELVERFVRGDESRNTEGSGLGLSIARSLTELMKGQMQLAIEGDLFKVILKFPMALPEGKQ</sequence>
<evidence type="ECO:0000256" key="8">
    <source>
        <dbReference type="ARBA" id="ARBA00022741"/>
    </source>
</evidence>
<dbReference type="Gene3D" id="1.10.287.130">
    <property type="match status" value="1"/>
</dbReference>
<dbReference type="Proteomes" id="UP000199228">
    <property type="component" value="Unassembled WGS sequence"/>
</dbReference>
<dbReference type="Pfam" id="PF02518">
    <property type="entry name" value="HATPase_c"/>
    <property type="match status" value="1"/>
</dbReference>
<dbReference type="FunFam" id="1.10.287.130:FF:000008">
    <property type="entry name" value="Two-component sensor histidine kinase"/>
    <property type="match status" value="1"/>
</dbReference>
<feature type="transmembrane region" description="Helical" evidence="15">
    <location>
        <begin position="7"/>
        <end position="33"/>
    </location>
</feature>
<evidence type="ECO:0000313" key="17">
    <source>
        <dbReference type="EMBL" id="SDB30959.1"/>
    </source>
</evidence>
<evidence type="ECO:0000256" key="2">
    <source>
        <dbReference type="ARBA" id="ARBA00004651"/>
    </source>
</evidence>
<dbReference type="GO" id="GO:0005524">
    <property type="term" value="F:ATP binding"/>
    <property type="evidence" value="ECO:0007669"/>
    <property type="project" value="UniProtKB-KW"/>
</dbReference>
<keyword evidence="10" id="KW-0067">ATP-binding</keyword>
<feature type="transmembrane region" description="Helical" evidence="15">
    <location>
        <begin position="468"/>
        <end position="487"/>
    </location>
</feature>
<evidence type="ECO:0000256" key="11">
    <source>
        <dbReference type="ARBA" id="ARBA00022989"/>
    </source>
</evidence>
<protein>
    <recommendedName>
        <fullName evidence="3">histidine kinase</fullName>
        <ecNumber evidence="3">2.7.13.3</ecNumber>
    </recommendedName>
</protein>
<dbReference type="EC" id="2.7.13.3" evidence="3"/>
<evidence type="ECO:0000256" key="3">
    <source>
        <dbReference type="ARBA" id="ARBA00012438"/>
    </source>
</evidence>
<accession>A0A1G6CDK8</accession>
<evidence type="ECO:0000256" key="1">
    <source>
        <dbReference type="ARBA" id="ARBA00000085"/>
    </source>
</evidence>
<feature type="coiled-coil region" evidence="14">
    <location>
        <begin position="605"/>
        <end position="635"/>
    </location>
</feature>
<keyword evidence="11 15" id="KW-1133">Transmembrane helix</keyword>
<keyword evidence="8" id="KW-0547">Nucleotide-binding</keyword>
<dbReference type="InterPro" id="IPR005467">
    <property type="entry name" value="His_kinase_dom"/>
</dbReference>
<name>A0A1G6CDK8_EUBOX</name>
<gene>
    <name evidence="17" type="ORF">SAMN02910417_02294</name>
</gene>
<keyword evidence="7 15" id="KW-0812">Transmembrane</keyword>
<evidence type="ECO:0000256" key="12">
    <source>
        <dbReference type="ARBA" id="ARBA00023012"/>
    </source>
</evidence>
<dbReference type="InterPro" id="IPR003661">
    <property type="entry name" value="HisK_dim/P_dom"/>
</dbReference>
<dbReference type="InterPro" id="IPR036890">
    <property type="entry name" value="HATPase_C_sf"/>
</dbReference>
<dbReference type="GO" id="GO:0000155">
    <property type="term" value="F:phosphorelay sensor kinase activity"/>
    <property type="evidence" value="ECO:0007669"/>
    <property type="project" value="InterPro"/>
</dbReference>
<feature type="transmembrane region" description="Helical" evidence="15">
    <location>
        <begin position="332"/>
        <end position="353"/>
    </location>
</feature>
<dbReference type="AlphaFoldDB" id="A0A1G6CDK8"/>
<comment type="subcellular location">
    <subcellularLocation>
        <location evidence="2">Cell membrane</location>
        <topology evidence="2">Multi-pass membrane protein</topology>
    </subcellularLocation>
</comment>
<keyword evidence="6" id="KW-0808">Transferase</keyword>
<evidence type="ECO:0000256" key="13">
    <source>
        <dbReference type="ARBA" id="ARBA00023136"/>
    </source>
</evidence>
<keyword evidence="18" id="KW-1185">Reference proteome</keyword>
<dbReference type="SMART" id="SM00388">
    <property type="entry name" value="HisKA"/>
    <property type="match status" value="1"/>
</dbReference>
<keyword evidence="5" id="KW-0597">Phosphoprotein</keyword>
<evidence type="ECO:0000256" key="10">
    <source>
        <dbReference type="ARBA" id="ARBA00022840"/>
    </source>
</evidence>
<dbReference type="PROSITE" id="PS50109">
    <property type="entry name" value="HIS_KIN"/>
    <property type="match status" value="1"/>
</dbReference>
<dbReference type="InterPro" id="IPR036097">
    <property type="entry name" value="HisK_dim/P_sf"/>
</dbReference>
<feature type="transmembrane region" description="Helical" evidence="15">
    <location>
        <begin position="373"/>
        <end position="398"/>
    </location>
</feature>
<feature type="transmembrane region" description="Helical" evidence="15">
    <location>
        <begin position="493"/>
        <end position="511"/>
    </location>
</feature>
<evidence type="ECO:0000256" key="15">
    <source>
        <dbReference type="SAM" id="Phobius"/>
    </source>
</evidence>
<keyword evidence="14" id="KW-0175">Coiled coil</keyword>
<evidence type="ECO:0000256" key="5">
    <source>
        <dbReference type="ARBA" id="ARBA00022553"/>
    </source>
</evidence>
<dbReference type="SUPFAM" id="SSF47384">
    <property type="entry name" value="Homodimeric domain of signal transducing histidine kinase"/>
    <property type="match status" value="1"/>
</dbReference>
<dbReference type="OrthoDB" id="9792991at2"/>
<feature type="transmembrane region" description="Helical" evidence="15">
    <location>
        <begin position="404"/>
        <end position="428"/>
    </location>
</feature>
<evidence type="ECO:0000259" key="16">
    <source>
        <dbReference type="PROSITE" id="PS50109"/>
    </source>
</evidence>
<dbReference type="GO" id="GO:0005886">
    <property type="term" value="C:plasma membrane"/>
    <property type="evidence" value="ECO:0007669"/>
    <property type="project" value="UniProtKB-SubCell"/>
</dbReference>
<dbReference type="CDD" id="cd00082">
    <property type="entry name" value="HisKA"/>
    <property type="match status" value="1"/>
</dbReference>
<feature type="domain" description="Histidine kinase" evidence="16">
    <location>
        <begin position="579"/>
        <end position="793"/>
    </location>
</feature>
<dbReference type="SUPFAM" id="SSF55874">
    <property type="entry name" value="ATPase domain of HSP90 chaperone/DNA topoisomerase II/histidine kinase"/>
    <property type="match status" value="1"/>
</dbReference>
<evidence type="ECO:0000256" key="14">
    <source>
        <dbReference type="SAM" id="Coils"/>
    </source>
</evidence>
<keyword evidence="13 15" id="KW-0472">Membrane</keyword>
<dbReference type="Gene3D" id="3.30.565.10">
    <property type="entry name" value="Histidine kinase-like ATPase, C-terminal domain"/>
    <property type="match status" value="1"/>
</dbReference>
<reference evidence="17 18" key="1">
    <citation type="submission" date="2016-10" db="EMBL/GenBank/DDBJ databases">
        <authorList>
            <person name="de Groot N.N."/>
        </authorList>
    </citation>
    <scope>NUCLEOTIDE SEQUENCE [LARGE SCALE GENOMIC DNA]</scope>
    <source>
        <strain evidence="17 18">DSM 3217</strain>
    </source>
</reference>
<organism evidence="17 18">
    <name type="scientific">Eubacterium oxidoreducens</name>
    <dbReference type="NCBI Taxonomy" id="1732"/>
    <lineage>
        <taxon>Bacteria</taxon>
        <taxon>Bacillati</taxon>
        <taxon>Bacillota</taxon>
        <taxon>Clostridia</taxon>
        <taxon>Eubacteriales</taxon>
        <taxon>Eubacteriaceae</taxon>
        <taxon>Eubacterium</taxon>
    </lineage>
</organism>
<dbReference type="PANTHER" id="PTHR45528:SF1">
    <property type="entry name" value="SENSOR HISTIDINE KINASE CPXA"/>
    <property type="match status" value="1"/>
</dbReference>
<keyword evidence="12" id="KW-0902">Two-component regulatory system</keyword>
<keyword evidence="9 17" id="KW-0418">Kinase</keyword>
<dbReference type="Pfam" id="PF00512">
    <property type="entry name" value="HisKA"/>
    <property type="match status" value="1"/>
</dbReference>
<dbReference type="InterPro" id="IPR050398">
    <property type="entry name" value="HssS/ArlS-like"/>
</dbReference>
<keyword evidence="4" id="KW-1003">Cell membrane</keyword>
<comment type="catalytic activity">
    <reaction evidence="1">
        <text>ATP + protein L-histidine = ADP + protein N-phospho-L-histidine.</text>
        <dbReference type="EC" id="2.7.13.3"/>
    </reaction>
</comment>
<dbReference type="RefSeq" id="WP_090174493.1">
    <property type="nucleotide sequence ID" value="NZ_FMXR01000018.1"/>
</dbReference>
<evidence type="ECO:0000313" key="18">
    <source>
        <dbReference type="Proteomes" id="UP000199228"/>
    </source>
</evidence>
<dbReference type="InterPro" id="IPR003594">
    <property type="entry name" value="HATPase_dom"/>
</dbReference>